<reference evidence="1 2" key="2">
    <citation type="submission" date="2020-05" db="EMBL/GenBank/DDBJ databases">
        <title>Identification and distribution of gene clusters putatively required for synthesis of sphingolipid metabolism inhibitors in phylogenetically diverse species of the filamentous fungus Fusarium.</title>
        <authorList>
            <person name="Kim H.-S."/>
            <person name="Busman M."/>
            <person name="Brown D.W."/>
            <person name="Divon H."/>
            <person name="Uhlig S."/>
            <person name="Proctor R.H."/>
        </authorList>
    </citation>
    <scope>NUCLEOTIDE SEQUENCE [LARGE SCALE GENOMIC DNA]</scope>
    <source>
        <strain evidence="1 2">NRRL 25331</strain>
    </source>
</reference>
<name>A0A8H5U633_FUSCI</name>
<dbReference type="EMBL" id="JAAQPE010000172">
    <property type="protein sequence ID" value="KAF5682017.1"/>
    <property type="molecule type" value="Genomic_DNA"/>
</dbReference>
<gene>
    <name evidence="1" type="ORF">FCIRC_5229</name>
</gene>
<accession>A0A8H5U633</accession>
<dbReference type="Proteomes" id="UP000572754">
    <property type="component" value="Unassembled WGS sequence"/>
</dbReference>
<evidence type="ECO:0000313" key="1">
    <source>
        <dbReference type="EMBL" id="KAF5682017.1"/>
    </source>
</evidence>
<sequence>MEIRVCLADIPNRLILSLPSAFRDSCPADVYKKMVATYDNAKEETIQGMASVLQGQGSSPPSRSLVEMIRAGVYRDLLKDLEAWDLMLDNELPHKPTVEEIRKARLQMRVYVPLPPAVFSIMGGVITS</sequence>
<comment type="caution">
    <text evidence="1">The sequence shown here is derived from an EMBL/GenBank/DDBJ whole genome shotgun (WGS) entry which is preliminary data.</text>
</comment>
<reference evidence="2" key="1">
    <citation type="journal article" date="2020" name="BMC Genomics">
        <title>Correction to: Identification and distribution of gene clusters required for synthesis of sphingolipid metabolism inhibitors in diverse species of the filamentous fungus Fusarium.</title>
        <authorList>
            <person name="Kim H.S."/>
            <person name="Lohmar J.M."/>
            <person name="Busman M."/>
            <person name="Brown D.W."/>
            <person name="Naumann T.A."/>
            <person name="Divon H.H."/>
            <person name="Lysoe E."/>
            <person name="Uhlig S."/>
            <person name="Proctor R.H."/>
        </authorList>
    </citation>
    <scope>NUCLEOTIDE SEQUENCE [LARGE SCALE GENOMIC DNA]</scope>
    <source>
        <strain evidence="2">NRRL 25331</strain>
    </source>
</reference>
<proteinExistence type="predicted"/>
<keyword evidence="2" id="KW-1185">Reference proteome</keyword>
<evidence type="ECO:0000313" key="2">
    <source>
        <dbReference type="Proteomes" id="UP000572754"/>
    </source>
</evidence>
<protein>
    <submittedName>
        <fullName evidence="1">Uncharacterized protein</fullName>
    </submittedName>
</protein>
<organism evidence="1 2">
    <name type="scientific">Fusarium circinatum</name>
    <name type="common">Pitch canker fungus</name>
    <name type="synonym">Gibberella circinata</name>
    <dbReference type="NCBI Taxonomy" id="48490"/>
    <lineage>
        <taxon>Eukaryota</taxon>
        <taxon>Fungi</taxon>
        <taxon>Dikarya</taxon>
        <taxon>Ascomycota</taxon>
        <taxon>Pezizomycotina</taxon>
        <taxon>Sordariomycetes</taxon>
        <taxon>Hypocreomycetidae</taxon>
        <taxon>Hypocreales</taxon>
        <taxon>Nectriaceae</taxon>
        <taxon>Fusarium</taxon>
        <taxon>Fusarium fujikuroi species complex</taxon>
    </lineage>
</organism>
<dbReference type="AlphaFoldDB" id="A0A8H5U633"/>